<evidence type="ECO:0000256" key="4">
    <source>
        <dbReference type="ARBA" id="ARBA00022741"/>
    </source>
</evidence>
<evidence type="ECO:0000256" key="8">
    <source>
        <dbReference type="ARBA" id="ARBA00048679"/>
    </source>
</evidence>
<keyword evidence="5 11" id="KW-0418">Kinase</keyword>
<evidence type="ECO:0000256" key="3">
    <source>
        <dbReference type="ARBA" id="ARBA00022679"/>
    </source>
</evidence>
<dbReference type="Proteomes" id="UP000235023">
    <property type="component" value="Unassembled WGS sequence"/>
</dbReference>
<dbReference type="GO" id="GO:0004674">
    <property type="term" value="F:protein serine/threonine kinase activity"/>
    <property type="evidence" value="ECO:0007669"/>
    <property type="project" value="UniProtKB-KW"/>
</dbReference>
<keyword evidence="4 9" id="KW-0547">Nucleotide-binding</keyword>
<dbReference type="GO" id="GO:0005524">
    <property type="term" value="F:ATP binding"/>
    <property type="evidence" value="ECO:0007669"/>
    <property type="project" value="UniProtKB-UniRule"/>
</dbReference>
<dbReference type="GO" id="GO:0000245">
    <property type="term" value="P:spliceosomal complex assembly"/>
    <property type="evidence" value="ECO:0007669"/>
    <property type="project" value="TreeGrafter"/>
</dbReference>
<organism evidence="11 12">
    <name type="scientific">Aspergillus taichungensis</name>
    <dbReference type="NCBI Taxonomy" id="482145"/>
    <lineage>
        <taxon>Eukaryota</taxon>
        <taxon>Fungi</taxon>
        <taxon>Dikarya</taxon>
        <taxon>Ascomycota</taxon>
        <taxon>Pezizomycotina</taxon>
        <taxon>Eurotiomycetes</taxon>
        <taxon>Eurotiomycetidae</taxon>
        <taxon>Eurotiales</taxon>
        <taxon>Aspergillaceae</taxon>
        <taxon>Aspergillus</taxon>
        <taxon>Aspergillus subgen. Circumdati</taxon>
    </lineage>
</organism>
<sequence length="431" mass="49995">MKLHLSCIRTVKCLTLPLRRPNYFELCSLPLSQRKTVASISMSQPRVFPASGFPILDPFKKFEEETLPDYMKERYYPVHVGEVLNSRYQVITKLGFGSSSTVWLCRDLREERYLVLKVHVRTRRQLPEVEISNYLKAKNDVHGGEKYVRLVIDSFEVDGPYGTHPCLLYQPAGIDIRDYMHCLEGDALPENLLRPILRFILIALDHLHEAEVIHTDVQPDNILLGIDDESILTEMEEDEISNPAPRKQLNDRMIYATRAMPLTGGEPMLADLGEARIAKEKQTGLIMPSVYRAPEVMLGMNWDNKVDIWALGQMTWTLFEQGHLFKTRNLENETDYAQRFAKMIFLLGPPPVEFLEQSEETVKFWDRNGIWKAKASIDIPDQSLENLESRLDSKDKALFLQFLRKTLRWLPEERPTAKELLLDEWLRGDDY</sequence>
<protein>
    <recommendedName>
        <fullName evidence="1">non-specific serine/threonine protein kinase</fullName>
        <ecNumber evidence="1">2.7.11.1</ecNumber>
    </recommendedName>
</protein>
<dbReference type="InterPro" id="IPR011009">
    <property type="entry name" value="Kinase-like_dom_sf"/>
</dbReference>
<dbReference type="SUPFAM" id="SSF56112">
    <property type="entry name" value="Protein kinase-like (PK-like)"/>
    <property type="match status" value="1"/>
</dbReference>
<evidence type="ECO:0000313" key="11">
    <source>
        <dbReference type="EMBL" id="PLN83701.1"/>
    </source>
</evidence>
<dbReference type="Gene3D" id="3.30.200.20">
    <property type="entry name" value="Phosphorylase Kinase, domain 1"/>
    <property type="match status" value="1"/>
</dbReference>
<comment type="catalytic activity">
    <reaction evidence="7">
        <text>L-threonyl-[protein] + ATP = O-phospho-L-threonyl-[protein] + ADP + H(+)</text>
        <dbReference type="Rhea" id="RHEA:46608"/>
        <dbReference type="Rhea" id="RHEA-COMP:11060"/>
        <dbReference type="Rhea" id="RHEA-COMP:11605"/>
        <dbReference type="ChEBI" id="CHEBI:15378"/>
        <dbReference type="ChEBI" id="CHEBI:30013"/>
        <dbReference type="ChEBI" id="CHEBI:30616"/>
        <dbReference type="ChEBI" id="CHEBI:61977"/>
        <dbReference type="ChEBI" id="CHEBI:456216"/>
        <dbReference type="EC" id="2.7.11.1"/>
    </reaction>
</comment>
<dbReference type="PANTHER" id="PTHR47634:SF9">
    <property type="entry name" value="PROTEIN KINASE DOMAIN-CONTAINING PROTEIN-RELATED"/>
    <property type="match status" value="1"/>
</dbReference>
<feature type="domain" description="Protein kinase" evidence="10">
    <location>
        <begin position="88"/>
        <end position="426"/>
    </location>
</feature>
<dbReference type="InterPro" id="IPR000719">
    <property type="entry name" value="Prot_kinase_dom"/>
</dbReference>
<dbReference type="PROSITE" id="PS50011">
    <property type="entry name" value="PROTEIN_KINASE_DOM"/>
    <property type="match status" value="1"/>
</dbReference>
<proteinExistence type="predicted"/>
<dbReference type="EC" id="2.7.11.1" evidence="1"/>
<evidence type="ECO:0000256" key="6">
    <source>
        <dbReference type="ARBA" id="ARBA00022840"/>
    </source>
</evidence>
<evidence type="ECO:0000256" key="7">
    <source>
        <dbReference type="ARBA" id="ARBA00047899"/>
    </source>
</evidence>
<feature type="binding site" evidence="9">
    <location>
        <position position="117"/>
    </location>
    <ligand>
        <name>ATP</name>
        <dbReference type="ChEBI" id="CHEBI:30616"/>
    </ligand>
</feature>
<evidence type="ECO:0000256" key="1">
    <source>
        <dbReference type="ARBA" id="ARBA00012513"/>
    </source>
</evidence>
<evidence type="ECO:0000313" key="12">
    <source>
        <dbReference type="Proteomes" id="UP000235023"/>
    </source>
</evidence>
<keyword evidence="2" id="KW-0723">Serine/threonine-protein kinase</keyword>
<evidence type="ECO:0000256" key="9">
    <source>
        <dbReference type="PROSITE-ProRule" id="PRU10141"/>
    </source>
</evidence>
<dbReference type="InterPro" id="IPR017441">
    <property type="entry name" value="Protein_kinase_ATP_BS"/>
</dbReference>
<dbReference type="PROSITE" id="PS00107">
    <property type="entry name" value="PROTEIN_KINASE_ATP"/>
    <property type="match status" value="1"/>
</dbReference>
<keyword evidence="6 9" id="KW-0067">ATP-binding</keyword>
<keyword evidence="12" id="KW-1185">Reference proteome</keyword>
<dbReference type="GO" id="GO:0050684">
    <property type="term" value="P:regulation of mRNA processing"/>
    <property type="evidence" value="ECO:0007669"/>
    <property type="project" value="TreeGrafter"/>
</dbReference>
<dbReference type="OrthoDB" id="5979581at2759"/>
<dbReference type="InterPro" id="IPR051334">
    <property type="entry name" value="SRPK"/>
</dbReference>
<evidence type="ECO:0000256" key="2">
    <source>
        <dbReference type="ARBA" id="ARBA00022527"/>
    </source>
</evidence>
<dbReference type="AlphaFoldDB" id="A0A2J5I1M7"/>
<dbReference type="PANTHER" id="PTHR47634">
    <property type="entry name" value="PROTEIN KINASE DOMAIN-CONTAINING PROTEIN-RELATED"/>
    <property type="match status" value="1"/>
</dbReference>
<dbReference type="SMART" id="SM00220">
    <property type="entry name" value="S_TKc"/>
    <property type="match status" value="1"/>
</dbReference>
<evidence type="ECO:0000259" key="10">
    <source>
        <dbReference type="PROSITE" id="PS50011"/>
    </source>
</evidence>
<reference evidence="12" key="1">
    <citation type="submission" date="2017-12" db="EMBL/GenBank/DDBJ databases">
        <authorList>
            <consortium name="DOE Joint Genome Institute"/>
            <person name="Mondo S.J."/>
            <person name="Kjaerbolling I."/>
            <person name="Vesth T.C."/>
            <person name="Frisvad J.C."/>
            <person name="Nybo J.L."/>
            <person name="Theobald S."/>
            <person name="Kuo A."/>
            <person name="Bowyer P."/>
            <person name="Matsuda Y."/>
            <person name="Lyhne E.K."/>
            <person name="Kogle M.E."/>
            <person name="Clum A."/>
            <person name="Lipzen A."/>
            <person name="Salamov A."/>
            <person name="Ngan C.Y."/>
            <person name="Daum C."/>
            <person name="Chiniquy J."/>
            <person name="Barry K."/>
            <person name="LaButti K."/>
            <person name="Haridas S."/>
            <person name="Simmons B.A."/>
            <person name="Magnuson J.K."/>
            <person name="Mortensen U.H."/>
            <person name="Larsen T.O."/>
            <person name="Grigoriev I.V."/>
            <person name="Baker S.E."/>
            <person name="Andersen M.R."/>
            <person name="Nordberg H.P."/>
            <person name="Cantor M.N."/>
            <person name="Hua S.X."/>
        </authorList>
    </citation>
    <scope>NUCLEOTIDE SEQUENCE [LARGE SCALE GENOMIC DNA]</scope>
    <source>
        <strain evidence="12">IBT 19404</strain>
    </source>
</reference>
<gene>
    <name evidence="11" type="ORF">BDW42DRAFT_62278</name>
</gene>
<evidence type="ECO:0000256" key="5">
    <source>
        <dbReference type="ARBA" id="ARBA00022777"/>
    </source>
</evidence>
<dbReference type="Gene3D" id="1.10.510.10">
    <property type="entry name" value="Transferase(Phosphotransferase) domain 1"/>
    <property type="match status" value="1"/>
</dbReference>
<name>A0A2J5I1M7_9EURO</name>
<keyword evidence="3" id="KW-0808">Transferase</keyword>
<dbReference type="EMBL" id="KZ559517">
    <property type="protein sequence ID" value="PLN83701.1"/>
    <property type="molecule type" value="Genomic_DNA"/>
</dbReference>
<dbReference type="Pfam" id="PF00069">
    <property type="entry name" value="Pkinase"/>
    <property type="match status" value="1"/>
</dbReference>
<comment type="catalytic activity">
    <reaction evidence="8">
        <text>L-seryl-[protein] + ATP = O-phospho-L-seryl-[protein] + ADP + H(+)</text>
        <dbReference type="Rhea" id="RHEA:17989"/>
        <dbReference type="Rhea" id="RHEA-COMP:9863"/>
        <dbReference type="Rhea" id="RHEA-COMP:11604"/>
        <dbReference type="ChEBI" id="CHEBI:15378"/>
        <dbReference type="ChEBI" id="CHEBI:29999"/>
        <dbReference type="ChEBI" id="CHEBI:30616"/>
        <dbReference type="ChEBI" id="CHEBI:83421"/>
        <dbReference type="ChEBI" id="CHEBI:456216"/>
        <dbReference type="EC" id="2.7.11.1"/>
    </reaction>
</comment>
<accession>A0A2J5I1M7</accession>